<protein>
    <recommendedName>
        <fullName evidence="2">UPF0178 protein N8M53_13235</fullName>
    </recommendedName>
</protein>
<keyword evidence="3" id="KW-0614">Plasmid</keyword>
<dbReference type="Pfam" id="PF02639">
    <property type="entry name" value="DUF188"/>
    <property type="match status" value="1"/>
</dbReference>
<evidence type="ECO:0000313" key="3">
    <source>
        <dbReference type="EMBL" id="WBA10315.1"/>
    </source>
</evidence>
<dbReference type="AlphaFoldDB" id="A0AA47KNQ5"/>
<reference evidence="3" key="1">
    <citation type="submission" date="2022-09" db="EMBL/GenBank/DDBJ databases">
        <authorList>
            <person name="Li Z.-J."/>
        </authorList>
    </citation>
    <scope>NUCLEOTIDE SEQUENCE</scope>
    <source>
        <strain evidence="3">TGB11</strain>
        <plasmid evidence="3">unnamed</plasmid>
    </source>
</reference>
<dbReference type="InterPro" id="IPR003791">
    <property type="entry name" value="UPF0178"/>
</dbReference>
<comment type="similarity">
    <text evidence="1 2">Belongs to the UPF0178 family.</text>
</comment>
<name>A0AA47KNQ5_9GAMM</name>
<dbReference type="GeneID" id="89610779"/>
<organism evidence="3 4">
    <name type="scientific">Salinivibrio kushneri</name>
    <dbReference type="NCBI Taxonomy" id="1908198"/>
    <lineage>
        <taxon>Bacteria</taxon>
        <taxon>Pseudomonadati</taxon>
        <taxon>Pseudomonadota</taxon>
        <taxon>Gammaproteobacteria</taxon>
        <taxon>Vibrionales</taxon>
        <taxon>Vibrionaceae</taxon>
        <taxon>Salinivibrio</taxon>
    </lineage>
</organism>
<dbReference type="Proteomes" id="UP001164748">
    <property type="component" value="Plasmid unnamed"/>
</dbReference>
<dbReference type="NCBIfam" id="NF001095">
    <property type="entry name" value="PRK00124.1"/>
    <property type="match status" value="1"/>
</dbReference>
<sequence>MQIWVDADACPVAMREMIVRAAHRTHIQATFIANQFIRLPPSPYASARQVEKGFDVADNQIVAEAEAGDLVITQDIPLADEVIEKGVTVINTRGELLTKENIRARLNIRDFMETMRSSGVHTGGPAPLGPQQKQAFANQLDKWLVKAQRYHAAQAKSSD</sequence>
<geneLocation type="plasmid" evidence="3 4">
    <name>unnamed</name>
</geneLocation>
<proteinExistence type="inferred from homology"/>
<dbReference type="RefSeq" id="WP_096632378.1">
    <property type="nucleotide sequence ID" value="NZ_CP114587.1"/>
</dbReference>
<accession>A0AA47KNQ5</accession>
<dbReference type="PANTHER" id="PTHR35146:SF1">
    <property type="entry name" value="UPF0178 PROTEIN YAII"/>
    <property type="match status" value="1"/>
</dbReference>
<dbReference type="HAMAP" id="MF_00489">
    <property type="entry name" value="UPF0178"/>
    <property type="match status" value="1"/>
</dbReference>
<gene>
    <name evidence="3" type="ORF">N8M53_13235</name>
</gene>
<evidence type="ECO:0000256" key="2">
    <source>
        <dbReference type="HAMAP-Rule" id="MF_00489"/>
    </source>
</evidence>
<evidence type="ECO:0000256" key="1">
    <source>
        <dbReference type="ARBA" id="ARBA00008522"/>
    </source>
</evidence>
<dbReference type="CDD" id="cd18720">
    <property type="entry name" value="PIN_YqxD-like"/>
    <property type="match status" value="1"/>
</dbReference>
<evidence type="ECO:0000313" key="4">
    <source>
        <dbReference type="Proteomes" id="UP001164748"/>
    </source>
</evidence>
<dbReference type="PANTHER" id="PTHR35146">
    <property type="entry name" value="UPF0178 PROTEIN YAII"/>
    <property type="match status" value="1"/>
</dbReference>
<dbReference type="EMBL" id="CP114589">
    <property type="protein sequence ID" value="WBA10315.1"/>
    <property type="molecule type" value="Genomic_DNA"/>
</dbReference>